<protein>
    <submittedName>
        <fullName evidence="2">Nuclear transport factor 2 family protein</fullName>
    </submittedName>
</protein>
<proteinExistence type="predicted"/>
<dbReference type="Pfam" id="PF12680">
    <property type="entry name" value="SnoaL_2"/>
    <property type="match status" value="1"/>
</dbReference>
<name>A0ABU8E6U1_9ACTN</name>
<sequence>MTESVPTAEELLGRMISGVFNEPDPQRRGSVIAEVFTEDVVFSDAERTVTGQRALADTVSGLLAQGPGFVFVPEGPYRGVADLGMRAWRLGPPGGDPVLGGLDVAQVVDGRIAHLWTVLDG</sequence>
<dbReference type="Gene3D" id="3.10.450.50">
    <property type="match status" value="1"/>
</dbReference>
<dbReference type="Proteomes" id="UP001373496">
    <property type="component" value="Unassembled WGS sequence"/>
</dbReference>
<gene>
    <name evidence="2" type="ORF">UXQ13_12385</name>
</gene>
<comment type="caution">
    <text evidence="2">The sequence shown here is derived from an EMBL/GenBank/DDBJ whole genome shotgun (WGS) entry which is preliminary data.</text>
</comment>
<evidence type="ECO:0000313" key="3">
    <source>
        <dbReference type="Proteomes" id="UP001373496"/>
    </source>
</evidence>
<evidence type="ECO:0000313" key="2">
    <source>
        <dbReference type="EMBL" id="MEI4279265.1"/>
    </source>
</evidence>
<accession>A0ABU8E6U1</accession>
<dbReference type="InterPro" id="IPR037401">
    <property type="entry name" value="SnoaL-like"/>
</dbReference>
<dbReference type="InterPro" id="IPR032710">
    <property type="entry name" value="NTF2-like_dom_sf"/>
</dbReference>
<dbReference type="SUPFAM" id="SSF54427">
    <property type="entry name" value="NTF2-like"/>
    <property type="match status" value="1"/>
</dbReference>
<keyword evidence="3" id="KW-1185">Reference proteome</keyword>
<feature type="domain" description="SnoaL-like" evidence="1">
    <location>
        <begin position="30"/>
        <end position="114"/>
    </location>
</feature>
<reference evidence="2 3" key="1">
    <citation type="submission" date="2024-03" db="EMBL/GenBank/DDBJ databases">
        <title>Draft genome sequence of Klenkia terrae.</title>
        <authorList>
            <person name="Duangmal K."/>
            <person name="Chantavorakit T."/>
        </authorList>
    </citation>
    <scope>NUCLEOTIDE SEQUENCE [LARGE SCALE GENOMIC DNA]</scope>
    <source>
        <strain evidence="2 3">JCM 17786</strain>
    </source>
</reference>
<organism evidence="2 3">
    <name type="scientific">Klenkia terrae</name>
    <dbReference type="NCBI Taxonomy" id="1052259"/>
    <lineage>
        <taxon>Bacteria</taxon>
        <taxon>Bacillati</taxon>
        <taxon>Actinomycetota</taxon>
        <taxon>Actinomycetes</taxon>
        <taxon>Geodermatophilales</taxon>
        <taxon>Geodermatophilaceae</taxon>
        <taxon>Klenkia</taxon>
    </lineage>
</organism>
<evidence type="ECO:0000259" key="1">
    <source>
        <dbReference type="Pfam" id="PF12680"/>
    </source>
</evidence>
<dbReference type="EMBL" id="JBAPLV010000012">
    <property type="protein sequence ID" value="MEI4279265.1"/>
    <property type="molecule type" value="Genomic_DNA"/>
</dbReference>
<dbReference type="RefSeq" id="WP_225235625.1">
    <property type="nucleotide sequence ID" value="NZ_JBAPLV010000012.1"/>
</dbReference>